<dbReference type="SUPFAM" id="SSF57783">
    <property type="entry name" value="Zinc beta-ribbon"/>
    <property type="match status" value="1"/>
</dbReference>
<evidence type="ECO:0000256" key="4">
    <source>
        <dbReference type="ARBA" id="ARBA00022833"/>
    </source>
</evidence>
<dbReference type="PROSITE" id="PS51133">
    <property type="entry name" value="ZF_TFIIS_2"/>
    <property type="match status" value="1"/>
</dbReference>
<dbReference type="Gene3D" id="3.10.20.90">
    <property type="entry name" value="Phosphatidylinositol 3-kinase Catalytic Subunit, Chain A, domain 1"/>
    <property type="match status" value="1"/>
</dbReference>
<reference evidence="14" key="1">
    <citation type="submission" date="2020-01" db="EMBL/GenBank/DDBJ databases">
        <title>Genome Sequencing of Three Apophysomyces-Like Fungal Strains Confirms a Novel Fungal Genus in the Mucoromycota with divergent Burkholderia-like Endosymbiotic Bacteria.</title>
        <authorList>
            <person name="Stajich J.E."/>
            <person name="Macias A.M."/>
            <person name="Carter-House D."/>
            <person name="Lovett B."/>
            <person name="Kasson L.R."/>
            <person name="Berry K."/>
            <person name="Grigoriev I."/>
            <person name="Chang Y."/>
            <person name="Spatafora J."/>
            <person name="Kasson M.T."/>
        </authorList>
    </citation>
    <scope>NUCLEOTIDE SEQUENCE</scope>
    <source>
        <strain evidence="14">NRRL A-21654</strain>
    </source>
</reference>
<dbReference type="InterPro" id="IPR000159">
    <property type="entry name" value="RA_dom"/>
</dbReference>
<keyword evidence="5 7" id="KW-0539">Nucleus</keyword>
<dbReference type="GO" id="GO:0005634">
    <property type="term" value="C:nucleus"/>
    <property type="evidence" value="ECO:0007669"/>
    <property type="project" value="UniProtKB-SubCell"/>
</dbReference>
<dbReference type="GO" id="GO:0000977">
    <property type="term" value="F:RNA polymerase II transcription regulatory region sequence-specific DNA binding"/>
    <property type="evidence" value="ECO:0007669"/>
    <property type="project" value="TreeGrafter"/>
</dbReference>
<dbReference type="PROSITE" id="PS50200">
    <property type="entry name" value="RA"/>
    <property type="match status" value="1"/>
</dbReference>
<dbReference type="InterPro" id="IPR003618">
    <property type="entry name" value="TFIIS_cen_dom"/>
</dbReference>
<feature type="compositionally biased region" description="Polar residues" evidence="8">
    <location>
        <begin position="372"/>
        <end position="389"/>
    </location>
</feature>
<dbReference type="PANTHER" id="PTHR11477:SF0">
    <property type="entry name" value="IP08861P-RELATED"/>
    <property type="match status" value="1"/>
</dbReference>
<evidence type="ECO:0000256" key="2">
    <source>
        <dbReference type="ARBA" id="ARBA00022723"/>
    </source>
</evidence>
<dbReference type="SUPFAM" id="SSF50729">
    <property type="entry name" value="PH domain-like"/>
    <property type="match status" value="1"/>
</dbReference>
<evidence type="ECO:0000259" key="10">
    <source>
        <dbReference type="PROSITE" id="PS50200"/>
    </source>
</evidence>
<dbReference type="EMBL" id="JABAYA010000041">
    <property type="protein sequence ID" value="KAF7728218.1"/>
    <property type="molecule type" value="Genomic_DNA"/>
</dbReference>
<feature type="region of interest" description="Disordered" evidence="8">
    <location>
        <begin position="897"/>
        <end position="918"/>
    </location>
</feature>
<keyword evidence="3 6" id="KW-0863">Zinc-finger</keyword>
<dbReference type="FunFam" id="2.20.25.10:FF:000001">
    <property type="entry name" value="Probable Transcription elongation factor S-II"/>
    <property type="match status" value="1"/>
</dbReference>
<feature type="compositionally biased region" description="Low complexity" evidence="8">
    <location>
        <begin position="94"/>
        <end position="118"/>
    </location>
</feature>
<dbReference type="Gene3D" id="2.30.29.30">
    <property type="entry name" value="Pleckstrin-homology domain (PH domain)/Phosphotyrosine-binding domain (PTB)"/>
    <property type="match status" value="1"/>
</dbReference>
<dbReference type="SMART" id="SM00509">
    <property type="entry name" value="TFS2N"/>
    <property type="match status" value="1"/>
</dbReference>
<dbReference type="NCBIfam" id="TIGR01385">
    <property type="entry name" value="TFSII"/>
    <property type="match status" value="1"/>
</dbReference>
<evidence type="ECO:0000256" key="8">
    <source>
        <dbReference type="SAM" id="MobiDB-lite"/>
    </source>
</evidence>
<dbReference type="InterPro" id="IPR001849">
    <property type="entry name" value="PH_domain"/>
</dbReference>
<feature type="domain" description="TFIIS central" evidence="13">
    <location>
        <begin position="135"/>
        <end position="270"/>
    </location>
</feature>
<dbReference type="OrthoDB" id="43122at2759"/>
<accession>A0A8H7BQL4</accession>
<dbReference type="InterPro" id="IPR017923">
    <property type="entry name" value="TFIIS_N"/>
</dbReference>
<dbReference type="GO" id="GO:0031564">
    <property type="term" value="P:transcription antitermination"/>
    <property type="evidence" value="ECO:0007669"/>
    <property type="project" value="TreeGrafter"/>
</dbReference>
<evidence type="ECO:0000256" key="5">
    <source>
        <dbReference type="ARBA" id="ARBA00023242"/>
    </source>
</evidence>
<keyword evidence="14" id="KW-0251">Elongation factor</keyword>
<organism evidence="14 15">
    <name type="scientific">Apophysomyces ossiformis</name>
    <dbReference type="NCBI Taxonomy" id="679940"/>
    <lineage>
        <taxon>Eukaryota</taxon>
        <taxon>Fungi</taxon>
        <taxon>Fungi incertae sedis</taxon>
        <taxon>Mucoromycota</taxon>
        <taxon>Mucoromycotina</taxon>
        <taxon>Mucoromycetes</taxon>
        <taxon>Mucorales</taxon>
        <taxon>Mucorineae</taxon>
        <taxon>Mucoraceae</taxon>
        <taxon>Apophysomyces</taxon>
    </lineage>
</organism>
<dbReference type="Gene3D" id="1.20.930.10">
    <property type="entry name" value="Conserved domain common to transcription factors TFIIS, elongin A, CRSP70"/>
    <property type="match status" value="1"/>
</dbReference>
<dbReference type="InterPro" id="IPR036575">
    <property type="entry name" value="TFIIS_cen_dom_sf"/>
</dbReference>
<feature type="compositionally biased region" description="Basic and acidic residues" evidence="8">
    <location>
        <begin position="993"/>
        <end position="1003"/>
    </location>
</feature>
<feature type="compositionally biased region" description="Low complexity" evidence="8">
    <location>
        <begin position="506"/>
        <end position="529"/>
    </location>
</feature>
<dbReference type="GO" id="GO:0031440">
    <property type="term" value="P:regulation of mRNA 3'-end processing"/>
    <property type="evidence" value="ECO:0007669"/>
    <property type="project" value="TreeGrafter"/>
</dbReference>
<feature type="compositionally biased region" description="Polar residues" evidence="8">
    <location>
        <begin position="851"/>
        <end position="861"/>
    </location>
</feature>
<dbReference type="Gene3D" id="1.10.472.30">
    <property type="entry name" value="Transcription elongation factor S-II, central domain"/>
    <property type="match status" value="1"/>
</dbReference>
<dbReference type="SMART" id="SM00314">
    <property type="entry name" value="RA"/>
    <property type="match status" value="1"/>
</dbReference>
<evidence type="ECO:0000259" key="13">
    <source>
        <dbReference type="PROSITE" id="PS51321"/>
    </source>
</evidence>
<dbReference type="InterPro" id="IPR006289">
    <property type="entry name" value="TFSII"/>
</dbReference>
<dbReference type="PROSITE" id="PS00466">
    <property type="entry name" value="ZF_TFIIS_1"/>
    <property type="match status" value="1"/>
</dbReference>
<dbReference type="AlphaFoldDB" id="A0A8H7BQL4"/>
<feature type="compositionally biased region" description="Low complexity" evidence="8">
    <location>
        <begin position="962"/>
        <end position="979"/>
    </location>
</feature>
<dbReference type="PANTHER" id="PTHR11477">
    <property type="entry name" value="TRANSCRIPTION FACTOR S-II ZINC FINGER DOMAIN-CONTAINING PROTEIN"/>
    <property type="match status" value="1"/>
</dbReference>
<feature type="compositionally biased region" description="Basic and acidic residues" evidence="8">
    <location>
        <begin position="836"/>
        <end position="849"/>
    </location>
</feature>
<feature type="domain" description="TFIIS N-terminal" evidence="12">
    <location>
        <begin position="5"/>
        <end position="81"/>
    </location>
</feature>
<feature type="region of interest" description="Disordered" evidence="8">
    <location>
        <begin position="81"/>
        <end position="135"/>
    </location>
</feature>
<dbReference type="GO" id="GO:0003746">
    <property type="term" value="F:translation elongation factor activity"/>
    <property type="evidence" value="ECO:0007669"/>
    <property type="project" value="UniProtKB-KW"/>
</dbReference>
<feature type="region of interest" description="Disordered" evidence="8">
    <location>
        <begin position="809"/>
        <end position="880"/>
    </location>
</feature>
<dbReference type="GO" id="GO:0007165">
    <property type="term" value="P:signal transduction"/>
    <property type="evidence" value="ECO:0007669"/>
    <property type="project" value="InterPro"/>
</dbReference>
<dbReference type="GO" id="GO:0008270">
    <property type="term" value="F:zinc ion binding"/>
    <property type="evidence" value="ECO:0007669"/>
    <property type="project" value="UniProtKB-KW"/>
</dbReference>
<dbReference type="PROSITE" id="PS51319">
    <property type="entry name" value="TFIIS_N"/>
    <property type="match status" value="1"/>
</dbReference>
<gene>
    <name evidence="14" type="primary">DST1</name>
    <name evidence="14" type="ORF">EC973_006499</name>
</gene>
<dbReference type="GO" id="GO:0006368">
    <property type="term" value="P:transcription elongation by RNA polymerase II"/>
    <property type="evidence" value="ECO:0007669"/>
    <property type="project" value="InterPro"/>
</dbReference>
<evidence type="ECO:0000259" key="11">
    <source>
        <dbReference type="PROSITE" id="PS51133"/>
    </source>
</evidence>
<dbReference type="CDD" id="cd00183">
    <property type="entry name" value="TFIIS_I"/>
    <property type="match status" value="1"/>
</dbReference>
<dbReference type="InterPro" id="IPR011993">
    <property type="entry name" value="PH-like_dom_sf"/>
</dbReference>
<name>A0A8H7BQL4_9FUNG</name>
<protein>
    <submittedName>
        <fullName evidence="14">RNA polymerase II elongation factor</fullName>
    </submittedName>
</protein>
<dbReference type="SUPFAM" id="SSF46942">
    <property type="entry name" value="Elongation factor TFIIS domain 2"/>
    <property type="match status" value="1"/>
</dbReference>
<feature type="domain" description="PH" evidence="9">
    <location>
        <begin position="646"/>
        <end position="753"/>
    </location>
</feature>
<dbReference type="SMART" id="SM00440">
    <property type="entry name" value="ZnF_C2C2"/>
    <property type="match status" value="1"/>
</dbReference>
<proteinExistence type="predicted"/>
<keyword evidence="14" id="KW-0648">Protein biosynthesis</keyword>
<comment type="subcellular location">
    <subcellularLocation>
        <location evidence="1 7">Nucleus</location>
    </subcellularLocation>
</comment>
<feature type="domain" description="TFIIS-type" evidence="11">
    <location>
        <begin position="273"/>
        <end position="313"/>
    </location>
</feature>
<dbReference type="SMART" id="SM00510">
    <property type="entry name" value="TFS2M"/>
    <property type="match status" value="1"/>
</dbReference>
<dbReference type="InterPro" id="IPR001222">
    <property type="entry name" value="Znf_TFIIS"/>
</dbReference>
<evidence type="ECO:0000256" key="6">
    <source>
        <dbReference type="PROSITE-ProRule" id="PRU00472"/>
    </source>
</evidence>
<evidence type="ECO:0000256" key="1">
    <source>
        <dbReference type="ARBA" id="ARBA00004123"/>
    </source>
</evidence>
<feature type="compositionally biased region" description="Acidic residues" evidence="8">
    <location>
        <begin position="417"/>
        <end position="427"/>
    </location>
</feature>
<feature type="compositionally biased region" description="Low complexity" evidence="8">
    <location>
        <begin position="434"/>
        <end position="443"/>
    </location>
</feature>
<feature type="region of interest" description="Disordered" evidence="8">
    <location>
        <begin position="330"/>
        <end position="488"/>
    </location>
</feature>
<comment type="caution">
    <text evidence="14">The sequence shown here is derived from an EMBL/GenBank/DDBJ whole genome shotgun (WGS) entry which is preliminary data.</text>
</comment>
<dbReference type="GO" id="GO:0001139">
    <property type="term" value="F:RNA polymerase II complex recruiting activity"/>
    <property type="evidence" value="ECO:0007669"/>
    <property type="project" value="TreeGrafter"/>
</dbReference>
<dbReference type="InterPro" id="IPR029071">
    <property type="entry name" value="Ubiquitin-like_domsf"/>
</dbReference>
<evidence type="ECO:0000256" key="3">
    <source>
        <dbReference type="ARBA" id="ARBA00022771"/>
    </source>
</evidence>
<keyword evidence="15" id="KW-1185">Reference proteome</keyword>
<feature type="region of interest" description="Disordered" evidence="8">
    <location>
        <begin position="932"/>
        <end position="1016"/>
    </location>
</feature>
<dbReference type="PROSITE" id="PS50003">
    <property type="entry name" value="PH_DOMAIN"/>
    <property type="match status" value="1"/>
</dbReference>
<sequence>MDSEQVVLKAKRALLKAADDGKTQDILDIMGQLGKVKATQDLLRKTDIGKTMSKMRTHQSTEVSQKAKDIVKKWKLDVAGEMVPRPKPSPSPSQPSGNASSQASTPSSPKTPTETGPPRTVKTDEVTFKSTGNTPRDKTIELMYSAVGLGSYAGKKNAEPADVETCTKFNYHLSDSSLLLKRAIAIENTLFSEFKAIDAGYKQKARSLALNLKSKTNPSLRESVVSGELTVEKLCTMSVEEMASEDAKARDRKLAEEALFKARGAGSAQAETDMFMCGKCRTRKCTYFQMQTRSADEPMTTFVTCVTCGNHWKTMEDSAPLGRIARDNNRHRQDDQVHGRSQSTSHAMRGRTEKKMDHVPLQYKMRAPPGPQNTQVKWQDPSTNYSSDLTSEEDDLRERQTRRNYGNQGHNSNNNNNEDDDDDDDDVCIASLQRTTSTTMMRSHTVKSKPTQKPGLVRSLSASAKTMRPAREENEEPMPPVPTQEEEDLRLAMQRAWAVLESEENPSSSSSSSPAPPSSSTTASATVLAPSPPGERASDPDAPPRPVTIRIYIDDAKTYKTVQLTHLLTTAMVIQYLRRKSLLDGNDDWALFEIANSHGVERPLRNWEVVLDIVSSWEPDAGNALLAKRYSYHSSLIAESVLQKRYPPMHGWLSIEYKKGKWQKRFCYVKDNAIHHASDSKGSGSAILCYLATFDVYTLLQPTRSAPTSYVFALRSQDRPSVFEREEDYMRLLAVDEQENLKDWVLSIRNAKSAIHYQYHPHRVLNPLAPITAEGEATEERVWKTLTEHKSDHSGDEGQASLIALRRQKSTRELPKSSSAHNNGGEESTKSNHMLHRSESSRRVDDKRLNRSNTRGLSRSGTMRGRENEPTEPLIDCSEPVPFAKGSLLAHEDDVPAVPTKSHHHVEEETHHSNANTLIQLDDKVKFAKGSLLERKESTSGRQLSRSKSTREHHSTSKTLEANGNNANSGSSSSSSTTNPEPRRHTSLRRKPTNKERTRHHDVPLPNPPTPSNGPLLQLDGTPEQIHSRALLERQMKPLLNFADLQGRRR</sequence>
<dbReference type="CDD" id="cd13749">
    <property type="entry name" value="Zn-ribbon_TFIIS"/>
    <property type="match status" value="1"/>
</dbReference>
<dbReference type="InterPro" id="IPR003617">
    <property type="entry name" value="TFIIS/CRSP70_N_sub"/>
</dbReference>
<evidence type="ECO:0000259" key="9">
    <source>
        <dbReference type="PROSITE" id="PS50003"/>
    </source>
</evidence>
<dbReference type="Pfam" id="PF21989">
    <property type="entry name" value="RA_2"/>
    <property type="match status" value="1"/>
</dbReference>
<evidence type="ECO:0000259" key="12">
    <source>
        <dbReference type="PROSITE" id="PS51319"/>
    </source>
</evidence>
<feature type="compositionally biased region" description="Polar residues" evidence="8">
    <location>
        <begin position="816"/>
        <end position="826"/>
    </location>
</feature>
<evidence type="ECO:0000313" key="15">
    <source>
        <dbReference type="Proteomes" id="UP000605846"/>
    </source>
</evidence>
<evidence type="ECO:0000313" key="14">
    <source>
        <dbReference type="EMBL" id="KAF7728218.1"/>
    </source>
</evidence>
<evidence type="ECO:0000256" key="7">
    <source>
        <dbReference type="PROSITE-ProRule" id="PRU00649"/>
    </source>
</evidence>
<keyword evidence="2" id="KW-0479">Metal-binding</keyword>
<dbReference type="Pfam" id="PF07500">
    <property type="entry name" value="TFIIS_M"/>
    <property type="match status" value="1"/>
</dbReference>
<dbReference type="SMART" id="SM00233">
    <property type="entry name" value="PH"/>
    <property type="match status" value="1"/>
</dbReference>
<dbReference type="Gene3D" id="2.20.25.10">
    <property type="match status" value="1"/>
</dbReference>
<dbReference type="Pfam" id="PF01096">
    <property type="entry name" value="Zn_ribbon_TFIIS"/>
    <property type="match status" value="1"/>
</dbReference>
<dbReference type="GO" id="GO:0006362">
    <property type="term" value="P:transcription elongation by RNA polymerase I"/>
    <property type="evidence" value="ECO:0007669"/>
    <property type="project" value="TreeGrafter"/>
</dbReference>
<dbReference type="SUPFAM" id="SSF54236">
    <property type="entry name" value="Ubiquitin-like"/>
    <property type="match status" value="1"/>
</dbReference>
<dbReference type="Pfam" id="PF08711">
    <property type="entry name" value="Med26"/>
    <property type="match status" value="1"/>
</dbReference>
<dbReference type="SUPFAM" id="SSF47676">
    <property type="entry name" value="Conserved domain common to transcription factors TFIIS, elongin A, CRSP70"/>
    <property type="match status" value="1"/>
</dbReference>
<dbReference type="PROSITE" id="PS51321">
    <property type="entry name" value="TFIIS_CENTRAL"/>
    <property type="match status" value="1"/>
</dbReference>
<feature type="region of interest" description="Disordered" evidence="8">
    <location>
        <begin position="501"/>
        <end position="546"/>
    </location>
</feature>
<dbReference type="Proteomes" id="UP000605846">
    <property type="component" value="Unassembled WGS sequence"/>
</dbReference>
<feature type="domain" description="Ras-associating" evidence="10">
    <location>
        <begin position="545"/>
        <end position="631"/>
    </location>
</feature>
<keyword evidence="4" id="KW-0862">Zinc</keyword>
<dbReference type="InterPro" id="IPR035441">
    <property type="entry name" value="TFIIS/LEDGF_dom_sf"/>
</dbReference>